<evidence type="ECO:0000313" key="2">
    <source>
        <dbReference type="Proteomes" id="UP000014500"/>
    </source>
</evidence>
<dbReference type="InterPro" id="IPR036028">
    <property type="entry name" value="SH3-like_dom_sf"/>
</dbReference>
<keyword evidence="2" id="KW-1185">Reference proteome</keyword>
<dbReference type="PANTHER" id="PTHR45653">
    <property type="entry name" value="DEDICATOR OF CYTOKINESIS"/>
    <property type="match status" value="1"/>
</dbReference>
<dbReference type="Proteomes" id="UP000014500">
    <property type="component" value="Unassembled WGS sequence"/>
</dbReference>
<dbReference type="STRING" id="126957.T1JNN3"/>
<sequence length="65" mass="7308">MWTPTKNKKFGVVVYSYNGSVRYGLPLEIGDTVQISEECCGWYRGSSMRSKSIKTAGSADEIFDY</sequence>
<dbReference type="InterPro" id="IPR026791">
    <property type="entry name" value="DOCK"/>
</dbReference>
<dbReference type="GO" id="GO:0007264">
    <property type="term" value="P:small GTPase-mediated signal transduction"/>
    <property type="evidence" value="ECO:0007669"/>
    <property type="project" value="InterPro"/>
</dbReference>
<proteinExistence type="predicted"/>
<dbReference type="GO" id="GO:0005737">
    <property type="term" value="C:cytoplasm"/>
    <property type="evidence" value="ECO:0007669"/>
    <property type="project" value="TreeGrafter"/>
</dbReference>
<dbReference type="EMBL" id="JH431566">
    <property type="status" value="NOT_ANNOTATED_CDS"/>
    <property type="molecule type" value="Genomic_DNA"/>
</dbReference>
<dbReference type="EnsemblMetazoa" id="SMAR015462-RA">
    <property type="protein sequence ID" value="SMAR015462-PA"/>
    <property type="gene ID" value="SMAR015462"/>
</dbReference>
<dbReference type="GO" id="GO:0005886">
    <property type="term" value="C:plasma membrane"/>
    <property type="evidence" value="ECO:0007669"/>
    <property type="project" value="TreeGrafter"/>
</dbReference>
<dbReference type="AlphaFoldDB" id="T1JNN3"/>
<dbReference type="PhylomeDB" id="T1JNN3"/>
<reference evidence="2" key="1">
    <citation type="submission" date="2011-05" db="EMBL/GenBank/DDBJ databases">
        <authorList>
            <person name="Richards S.R."/>
            <person name="Qu J."/>
            <person name="Jiang H."/>
            <person name="Jhangiani S.N."/>
            <person name="Agravi P."/>
            <person name="Goodspeed R."/>
            <person name="Gross S."/>
            <person name="Mandapat C."/>
            <person name="Jackson L."/>
            <person name="Mathew T."/>
            <person name="Pu L."/>
            <person name="Thornton R."/>
            <person name="Saada N."/>
            <person name="Wilczek-Boney K.B."/>
            <person name="Lee S."/>
            <person name="Kovar C."/>
            <person name="Wu Y."/>
            <person name="Scherer S.E."/>
            <person name="Worley K.C."/>
            <person name="Muzny D.M."/>
            <person name="Gibbs R."/>
        </authorList>
    </citation>
    <scope>NUCLEOTIDE SEQUENCE</scope>
    <source>
        <strain evidence="2">Brora</strain>
    </source>
</reference>
<dbReference type="SUPFAM" id="SSF50044">
    <property type="entry name" value="SH3-domain"/>
    <property type="match status" value="1"/>
</dbReference>
<reference evidence="1" key="2">
    <citation type="submission" date="2015-02" db="UniProtKB">
        <authorList>
            <consortium name="EnsemblMetazoa"/>
        </authorList>
    </citation>
    <scope>IDENTIFICATION</scope>
</reference>
<dbReference type="HOGENOM" id="CLU_202693_0_0_1"/>
<dbReference type="Gene3D" id="2.30.30.40">
    <property type="entry name" value="SH3 Domains"/>
    <property type="match status" value="1"/>
</dbReference>
<name>T1JNN3_STRMM</name>
<dbReference type="PANTHER" id="PTHR45653:SF12">
    <property type="entry name" value="SPONGE, ISOFORM E"/>
    <property type="match status" value="1"/>
</dbReference>
<protein>
    <recommendedName>
        <fullName evidence="3">SH3 domain-containing protein</fullName>
    </recommendedName>
</protein>
<dbReference type="OMA" id="EECCGWY"/>
<evidence type="ECO:0000313" key="1">
    <source>
        <dbReference type="EnsemblMetazoa" id="SMAR015462-PA"/>
    </source>
</evidence>
<organism evidence="1 2">
    <name type="scientific">Strigamia maritima</name>
    <name type="common">European centipede</name>
    <name type="synonym">Geophilus maritimus</name>
    <dbReference type="NCBI Taxonomy" id="126957"/>
    <lineage>
        <taxon>Eukaryota</taxon>
        <taxon>Metazoa</taxon>
        <taxon>Ecdysozoa</taxon>
        <taxon>Arthropoda</taxon>
        <taxon>Myriapoda</taxon>
        <taxon>Chilopoda</taxon>
        <taxon>Pleurostigmophora</taxon>
        <taxon>Geophilomorpha</taxon>
        <taxon>Linotaeniidae</taxon>
        <taxon>Strigamia</taxon>
    </lineage>
</organism>
<dbReference type="GO" id="GO:0031267">
    <property type="term" value="F:small GTPase binding"/>
    <property type="evidence" value="ECO:0007669"/>
    <property type="project" value="TreeGrafter"/>
</dbReference>
<dbReference type="GO" id="GO:0005085">
    <property type="term" value="F:guanyl-nucleotide exchange factor activity"/>
    <property type="evidence" value="ECO:0007669"/>
    <property type="project" value="InterPro"/>
</dbReference>
<accession>T1JNN3</accession>
<evidence type="ECO:0008006" key="3">
    <source>
        <dbReference type="Google" id="ProtNLM"/>
    </source>
</evidence>